<dbReference type="GO" id="GO:0003918">
    <property type="term" value="F:DNA topoisomerase type II (double strand cut, ATP-hydrolyzing) activity"/>
    <property type="evidence" value="ECO:0007669"/>
    <property type="project" value="UniProtKB-UniRule"/>
</dbReference>
<evidence type="ECO:0000313" key="10">
    <source>
        <dbReference type="EMBL" id="SCB36644.1"/>
    </source>
</evidence>
<evidence type="ECO:0000256" key="1">
    <source>
        <dbReference type="ARBA" id="ARBA00000185"/>
    </source>
</evidence>
<dbReference type="InterPro" id="IPR013760">
    <property type="entry name" value="Topo_IIA-like_dom_sf"/>
</dbReference>
<evidence type="ECO:0000256" key="7">
    <source>
        <dbReference type="HAMAP-Rule" id="MF_00936"/>
    </source>
</evidence>
<dbReference type="PANTHER" id="PTHR43493">
    <property type="entry name" value="DNA GYRASE/TOPOISOMERASE SUBUNIT A"/>
    <property type="match status" value="1"/>
</dbReference>
<dbReference type="PANTHER" id="PTHR43493:SF1">
    <property type="entry name" value="DNA TOPOISOMERASE 4 SUBUNIT A"/>
    <property type="match status" value="1"/>
</dbReference>
<evidence type="ECO:0000256" key="4">
    <source>
        <dbReference type="ARBA" id="ARBA00023125"/>
    </source>
</evidence>
<dbReference type="Gene3D" id="1.10.268.10">
    <property type="entry name" value="Topoisomerase, domain 3"/>
    <property type="match status" value="1"/>
</dbReference>
<comment type="function">
    <text evidence="7">Topoisomerase IV is essential for chromosome segregation. It relaxes supercoiled DNA. Performs the decatenation events required during the replication of a circular DNA molecule.</text>
</comment>
<comment type="similarity">
    <text evidence="7">Belongs to the type II topoisomerase GyrA/ParC subunit family. ParC type 1 subfamily.</text>
</comment>
<dbReference type="GO" id="GO:0005737">
    <property type="term" value="C:cytoplasm"/>
    <property type="evidence" value="ECO:0007669"/>
    <property type="project" value="TreeGrafter"/>
</dbReference>
<dbReference type="CDD" id="cd00187">
    <property type="entry name" value="TOP4c"/>
    <property type="match status" value="1"/>
</dbReference>
<dbReference type="STRING" id="411945.GA0061102_102523"/>
<dbReference type="PROSITE" id="PS52040">
    <property type="entry name" value="TOPO_IIA"/>
    <property type="match status" value="1"/>
</dbReference>
<dbReference type="Proteomes" id="UP000199435">
    <property type="component" value="Unassembled WGS sequence"/>
</dbReference>
<feature type="site" description="Transition state stabilizer" evidence="7">
    <location>
        <position position="128"/>
    </location>
</feature>
<keyword evidence="5 7" id="KW-0472">Membrane</keyword>
<feature type="site" description="Interaction with DNA" evidence="7">
    <location>
        <position position="49"/>
    </location>
</feature>
<name>A0A1C3WAB5_9HYPH</name>
<dbReference type="EC" id="5.6.2.2" evidence="7"/>
<dbReference type="Gene3D" id="2.120.10.90">
    <property type="entry name" value="DNA gyrase/topoisomerase IV, subunit A, C-terminal"/>
    <property type="match status" value="1"/>
</dbReference>
<dbReference type="Pfam" id="PF03989">
    <property type="entry name" value="DNA_gyraseA_C"/>
    <property type="match status" value="3"/>
</dbReference>
<dbReference type="EMBL" id="FMAH01000025">
    <property type="protein sequence ID" value="SCB36644.1"/>
    <property type="molecule type" value="Genomic_DNA"/>
</dbReference>
<keyword evidence="11" id="KW-1185">Reference proteome</keyword>
<dbReference type="GO" id="GO:0005524">
    <property type="term" value="F:ATP binding"/>
    <property type="evidence" value="ECO:0007669"/>
    <property type="project" value="InterPro"/>
</dbReference>
<dbReference type="FunFam" id="1.10.268.10:FF:000001">
    <property type="entry name" value="DNA gyrase subunit A"/>
    <property type="match status" value="1"/>
</dbReference>
<feature type="site" description="Interaction with DNA" evidence="7">
    <location>
        <position position="85"/>
    </location>
</feature>
<dbReference type="InterPro" id="IPR013757">
    <property type="entry name" value="Topo_IIA_A_a_sf"/>
</dbReference>
<dbReference type="OrthoDB" id="9806486at2"/>
<dbReference type="SMART" id="SM00434">
    <property type="entry name" value="TOP4c"/>
    <property type="match status" value="1"/>
</dbReference>
<keyword evidence="2 7" id="KW-1003">Cell membrane</keyword>
<dbReference type="HAMAP" id="MF_00936">
    <property type="entry name" value="ParC_type1"/>
    <property type="match status" value="1"/>
</dbReference>
<comment type="subunit">
    <text evidence="7">Heterotetramer composed of ParC and ParE.</text>
</comment>
<evidence type="ECO:0000259" key="9">
    <source>
        <dbReference type="PROSITE" id="PS52040"/>
    </source>
</evidence>
<feature type="active site" description="O-(5'-phospho-DNA)-tyrosine intermediate" evidence="7 8">
    <location>
        <position position="129"/>
    </location>
</feature>
<dbReference type="InterPro" id="IPR006691">
    <property type="entry name" value="GyrA/parC_rep"/>
</dbReference>
<dbReference type="Gene3D" id="3.30.1360.40">
    <property type="match status" value="1"/>
</dbReference>
<evidence type="ECO:0000256" key="6">
    <source>
        <dbReference type="ARBA" id="ARBA00023235"/>
    </source>
</evidence>
<dbReference type="GO" id="GO:0003677">
    <property type="term" value="F:DNA binding"/>
    <property type="evidence" value="ECO:0007669"/>
    <property type="project" value="UniProtKB-UniRule"/>
</dbReference>
<dbReference type="SUPFAM" id="SSF56719">
    <property type="entry name" value="Type II DNA topoisomerase"/>
    <property type="match status" value="1"/>
</dbReference>
<dbReference type="InterPro" id="IPR005742">
    <property type="entry name" value="TopoIV_A_Gneg"/>
</dbReference>
<keyword evidence="6 7" id="KW-0413">Isomerase</keyword>
<feature type="site" description="Interaction with DNA" evidence="7">
    <location>
        <position position="87"/>
    </location>
</feature>
<dbReference type="Pfam" id="PF00521">
    <property type="entry name" value="DNA_topoisoIV"/>
    <property type="match status" value="1"/>
</dbReference>
<dbReference type="GO" id="GO:0006265">
    <property type="term" value="P:DNA topological change"/>
    <property type="evidence" value="ECO:0007669"/>
    <property type="project" value="UniProtKB-UniRule"/>
</dbReference>
<accession>A0A1C3WAB5</accession>
<dbReference type="SUPFAM" id="SSF101904">
    <property type="entry name" value="GyrA/ParC C-terminal domain-like"/>
    <property type="match status" value="1"/>
</dbReference>
<evidence type="ECO:0000256" key="8">
    <source>
        <dbReference type="PROSITE-ProRule" id="PRU01384"/>
    </source>
</evidence>
<dbReference type="GO" id="GO:0005694">
    <property type="term" value="C:chromosome"/>
    <property type="evidence" value="ECO:0007669"/>
    <property type="project" value="InterPro"/>
</dbReference>
<keyword evidence="4 7" id="KW-0238">DNA-binding</keyword>
<dbReference type="GO" id="GO:0019897">
    <property type="term" value="C:extrinsic component of plasma membrane"/>
    <property type="evidence" value="ECO:0007669"/>
    <property type="project" value="UniProtKB-UniRule"/>
</dbReference>
<evidence type="ECO:0000313" key="11">
    <source>
        <dbReference type="Proteomes" id="UP000199435"/>
    </source>
</evidence>
<reference evidence="11" key="1">
    <citation type="submission" date="2016-08" db="EMBL/GenBank/DDBJ databases">
        <authorList>
            <person name="Varghese N."/>
            <person name="Submissions Spin"/>
        </authorList>
    </citation>
    <scope>NUCLEOTIDE SEQUENCE [LARGE SCALE GENOMIC DNA]</scope>
    <source>
        <strain evidence="11">HAMBI 2971</strain>
    </source>
</reference>
<protein>
    <recommendedName>
        <fullName evidence="7">DNA topoisomerase 4 subunit A</fullName>
        <ecNumber evidence="7">5.6.2.2</ecNumber>
    </recommendedName>
    <alternativeName>
        <fullName evidence="7">Topoisomerase IV subunit A</fullName>
    </alternativeName>
</protein>
<dbReference type="NCBIfam" id="NF004044">
    <property type="entry name" value="PRK05561.1"/>
    <property type="match status" value="1"/>
</dbReference>
<keyword evidence="3 7" id="KW-0799">Topoisomerase</keyword>
<dbReference type="InterPro" id="IPR035516">
    <property type="entry name" value="Gyrase/topoIV_suA_C"/>
</dbReference>
<dbReference type="NCBIfam" id="TIGR01062">
    <property type="entry name" value="parC_Gneg"/>
    <property type="match status" value="1"/>
</dbReference>
<dbReference type="GO" id="GO:0007059">
    <property type="term" value="P:chromosome segregation"/>
    <property type="evidence" value="ECO:0007669"/>
    <property type="project" value="UniProtKB-UniRule"/>
</dbReference>
<dbReference type="Gene3D" id="3.90.199.10">
    <property type="entry name" value="Topoisomerase II, domain 5"/>
    <property type="match status" value="1"/>
</dbReference>
<evidence type="ECO:0000256" key="3">
    <source>
        <dbReference type="ARBA" id="ARBA00023029"/>
    </source>
</evidence>
<dbReference type="InterPro" id="IPR002205">
    <property type="entry name" value="Topo_IIA_dom_A"/>
</dbReference>
<comment type="subcellular location">
    <subcellularLocation>
        <location evidence="7">Cell membrane</location>
        <topology evidence="7">Peripheral membrane protein</topology>
    </subcellularLocation>
</comment>
<feature type="domain" description="Topo IIA-type catalytic" evidence="9">
    <location>
        <begin position="41"/>
        <end position="507"/>
    </location>
</feature>
<dbReference type="GO" id="GO:0009330">
    <property type="term" value="C:DNA topoisomerase type II (double strand cut, ATP-hydrolyzing) complex"/>
    <property type="evidence" value="ECO:0007669"/>
    <property type="project" value="TreeGrafter"/>
</dbReference>
<sequence length="751" mass="83517">MGQNLTPPSGDGDHILPVDLKAALEERYLAYALSTITQRALPDVRDGLKPVHRRIVYAMSEMGLRPNAAFRKCAKIVGEVMGNYHPHGDQSIYDALARLAQDFSQRYTLVNGQGNFGNIDGDSPAAMRYTESKMTAVSELLLEGIDQDAVDFRDTYDESNSEPIVLPGAFPNLLANGSSGIAVGMATSIPSHNAHEICDAALHLIKDRDATVEKLVELYIPGPDFPTGGIIIDDRRSIIESYKTGRGGFRVRSKWEIEDLGRGGYQIVITEIPFQVQKSRLIEKIAELLLARKLPLLEDIRDESAEDIRVVLIPKSRTVDATILMESMFKLTELESRFPLNMNVLSMGRIPKVMALNEVLKEWLDHRREVLLRRSRFRLAAIEKRLEILGGLLIAYLNIDEVIAIIREEDEPKPVMMERFGLTDNQVEAILNMRLRSLRKLEEFEIRKEFDGLTKEKADIEALLASEEKQWQTVSWEIGEVKKKFAKATEIGRRRTQFAEAPEADDAAIQQAMIEKEPITVVVSEKGWIRALKGHISDTSSLTFKEGDGLKVAFPAQTTDKILIITTGGKAYTLGGDKLPGGRGHGEPLRIMVDMENDQDVLTAFVHDPQRKQLIASTAGNGFIVAEAELVANTRKGKQIMNVSYPDETKLLVPVSGDHVAVVGENRKMVLFPLSQVPEMSRGKGVRLQKYKDGGISDIRCFVIADGLTWEDSAGRTFTKSKDELTEWLGDRAGVGRAVPKGFPRSGRFSG</sequence>
<organism evidence="10 11">
    <name type="scientific">Rhizobium miluonense</name>
    <dbReference type="NCBI Taxonomy" id="411945"/>
    <lineage>
        <taxon>Bacteria</taxon>
        <taxon>Pseudomonadati</taxon>
        <taxon>Pseudomonadota</taxon>
        <taxon>Alphaproteobacteria</taxon>
        <taxon>Hyphomicrobiales</taxon>
        <taxon>Rhizobiaceae</taxon>
        <taxon>Rhizobium/Agrobacterium group</taxon>
        <taxon>Rhizobium</taxon>
    </lineage>
</organism>
<dbReference type="InterPro" id="IPR013758">
    <property type="entry name" value="Topo_IIA_A/C_ab"/>
</dbReference>
<dbReference type="RefSeq" id="WP_092852267.1">
    <property type="nucleotide sequence ID" value="NZ_FMAH01000025.1"/>
</dbReference>
<comment type="catalytic activity">
    <reaction evidence="1 7 8">
        <text>ATP-dependent breakage, passage and rejoining of double-stranded DNA.</text>
        <dbReference type="EC" id="5.6.2.2"/>
    </reaction>
</comment>
<evidence type="ECO:0000256" key="2">
    <source>
        <dbReference type="ARBA" id="ARBA00022475"/>
    </source>
</evidence>
<evidence type="ECO:0000256" key="5">
    <source>
        <dbReference type="ARBA" id="ARBA00023136"/>
    </source>
</evidence>
<gene>
    <name evidence="7" type="primary">parC</name>
    <name evidence="10" type="ORF">GA0061102_102523</name>
</gene>
<dbReference type="AlphaFoldDB" id="A0A1C3WAB5"/>
<proteinExistence type="inferred from homology"/>
<dbReference type="InterPro" id="IPR050220">
    <property type="entry name" value="Type_II_DNA_Topoisomerases"/>
</dbReference>